<keyword evidence="3" id="KW-1185">Reference proteome</keyword>
<proteinExistence type="predicted"/>
<evidence type="ECO:0000313" key="3">
    <source>
        <dbReference type="Proteomes" id="UP000783588"/>
    </source>
</evidence>
<accession>A0ABS6ERG1</accession>
<sequence length="156" mass="17980">MDKNNAFPALKLRKSSEIRSEGKSDALTSQQEKQRLLDGMASGEHLITLLGAACRYIGELTDDPKFYREAKRCVRCRGIAENHIPSKIERWEQLQEEIERTNGNYHLETDSTCKQLFHTMTMSLCRHAEELERQLRAEGMTWTKEEGWHDGNGGRV</sequence>
<name>A0ABS6ERG1_9FIRM</name>
<organism evidence="2 3">
    <name type="scientific">Butyricicoccus intestinisimiae</name>
    <dbReference type="NCBI Taxonomy" id="2841509"/>
    <lineage>
        <taxon>Bacteria</taxon>
        <taxon>Bacillati</taxon>
        <taxon>Bacillota</taxon>
        <taxon>Clostridia</taxon>
        <taxon>Eubacteriales</taxon>
        <taxon>Butyricicoccaceae</taxon>
        <taxon>Butyricicoccus</taxon>
    </lineage>
</organism>
<evidence type="ECO:0000256" key="1">
    <source>
        <dbReference type="SAM" id="MobiDB-lite"/>
    </source>
</evidence>
<evidence type="ECO:0000313" key="2">
    <source>
        <dbReference type="EMBL" id="MBU5489802.1"/>
    </source>
</evidence>
<dbReference type="EMBL" id="JAHLQI010000002">
    <property type="protein sequence ID" value="MBU5489802.1"/>
    <property type="molecule type" value="Genomic_DNA"/>
</dbReference>
<comment type="caution">
    <text evidence="2">The sequence shown here is derived from an EMBL/GenBank/DDBJ whole genome shotgun (WGS) entry which is preliminary data.</text>
</comment>
<feature type="compositionally biased region" description="Basic and acidic residues" evidence="1">
    <location>
        <begin position="14"/>
        <end position="24"/>
    </location>
</feature>
<dbReference type="RefSeq" id="WP_216469456.1">
    <property type="nucleotide sequence ID" value="NZ_JAHLQI010000002.1"/>
</dbReference>
<reference evidence="2 3" key="1">
    <citation type="submission" date="2021-06" db="EMBL/GenBank/DDBJ databases">
        <authorList>
            <person name="Sun Q."/>
            <person name="Li D."/>
        </authorList>
    </citation>
    <scope>NUCLEOTIDE SEQUENCE [LARGE SCALE GENOMIC DNA]</scope>
    <source>
        <strain evidence="2 3">MSJd-7</strain>
    </source>
</reference>
<gene>
    <name evidence="2" type="ORF">KQI75_04040</name>
</gene>
<protein>
    <submittedName>
        <fullName evidence="2">Uncharacterized protein</fullName>
    </submittedName>
</protein>
<dbReference type="Proteomes" id="UP000783588">
    <property type="component" value="Unassembled WGS sequence"/>
</dbReference>
<feature type="region of interest" description="Disordered" evidence="1">
    <location>
        <begin position="1"/>
        <end position="29"/>
    </location>
</feature>